<feature type="transmembrane region" description="Helical" evidence="12">
    <location>
        <begin position="90"/>
        <end position="108"/>
    </location>
</feature>
<dbReference type="STRING" id="633813.SAMN04488087_0452"/>
<evidence type="ECO:0000256" key="1">
    <source>
        <dbReference type="ARBA" id="ARBA00004141"/>
    </source>
</evidence>
<dbReference type="GO" id="GO:0046872">
    <property type="term" value="F:metal ion binding"/>
    <property type="evidence" value="ECO:0007669"/>
    <property type="project" value="UniProtKB-KW"/>
</dbReference>
<evidence type="ECO:0000256" key="3">
    <source>
        <dbReference type="ARBA" id="ARBA00022692"/>
    </source>
</evidence>
<keyword evidence="2" id="KW-1003">Cell membrane</keyword>
<evidence type="ECO:0000256" key="5">
    <source>
        <dbReference type="ARBA" id="ARBA00022989"/>
    </source>
</evidence>
<feature type="transmembrane region" description="Helical" evidence="12">
    <location>
        <begin position="20"/>
        <end position="43"/>
    </location>
</feature>
<sequence>MPDKWTIPVYSYRERARGRWWFAVLTAVFTLALISWGGFVTTIDAGMAVPDWPSSFGSYDPFKTGFHDPTDPSAQWWDRTPILAEHGHRLLGALVGLLTIGLALWTWWRDPRRWVRTLGFVALGLVIFQGILGGLRVTENSLTLAAVHGATAQLFFSLIVAIALFTSPAWLEARAIPADSPQLARLRRLALWTIGALYLQIILGVLLRHPGQGIALNFAAVHIAGAFVVTGLVLAVFIHVQKHYESNPLLNRAAWAMLWIVTLQFALGLSAYLVLLYETPAALRSTLQVVLRTAHVATGALLMGSTVVLTLLALRRRANTPASAALPELAATS</sequence>
<dbReference type="GO" id="GO:0016020">
    <property type="term" value="C:membrane"/>
    <property type="evidence" value="ECO:0007669"/>
    <property type="project" value="UniProtKB-SubCell"/>
</dbReference>
<protein>
    <submittedName>
        <fullName evidence="13">Cytochrome c oxidase assembly protein subunit 15</fullName>
    </submittedName>
</protein>
<evidence type="ECO:0000256" key="9">
    <source>
        <dbReference type="ARBA" id="ARBA00023136"/>
    </source>
</evidence>
<feature type="transmembrane region" description="Helical" evidence="12">
    <location>
        <begin position="120"/>
        <end position="138"/>
    </location>
</feature>
<keyword evidence="10" id="KW-1015">Disulfide bond</keyword>
<evidence type="ECO:0000256" key="2">
    <source>
        <dbReference type="ARBA" id="ARBA00022475"/>
    </source>
</evidence>
<dbReference type="PANTHER" id="PTHR35457">
    <property type="entry name" value="HEME A SYNTHASE"/>
    <property type="match status" value="1"/>
</dbReference>
<dbReference type="GO" id="GO:0016491">
    <property type="term" value="F:oxidoreductase activity"/>
    <property type="evidence" value="ECO:0007669"/>
    <property type="project" value="UniProtKB-KW"/>
</dbReference>
<dbReference type="GO" id="GO:0006784">
    <property type="term" value="P:heme A biosynthetic process"/>
    <property type="evidence" value="ECO:0007669"/>
    <property type="project" value="InterPro"/>
</dbReference>
<evidence type="ECO:0000256" key="8">
    <source>
        <dbReference type="ARBA" id="ARBA00023133"/>
    </source>
</evidence>
<evidence type="ECO:0000256" key="7">
    <source>
        <dbReference type="ARBA" id="ARBA00023004"/>
    </source>
</evidence>
<keyword evidence="6" id="KW-0560">Oxidoreductase</keyword>
<keyword evidence="7" id="KW-0408">Iron</keyword>
<keyword evidence="5 12" id="KW-1133">Transmembrane helix</keyword>
<evidence type="ECO:0000256" key="10">
    <source>
        <dbReference type="ARBA" id="ARBA00023157"/>
    </source>
</evidence>
<evidence type="ECO:0000313" key="14">
    <source>
        <dbReference type="Proteomes" id="UP000185812"/>
    </source>
</evidence>
<keyword evidence="3 12" id="KW-0812">Transmembrane</keyword>
<evidence type="ECO:0000256" key="4">
    <source>
        <dbReference type="ARBA" id="ARBA00022723"/>
    </source>
</evidence>
<dbReference type="AlphaFoldDB" id="A0A1M6Q430"/>
<feature type="transmembrane region" description="Helical" evidence="12">
    <location>
        <begin position="150"/>
        <end position="169"/>
    </location>
</feature>
<proteinExistence type="predicted"/>
<dbReference type="EMBL" id="FRAU01000001">
    <property type="protein sequence ID" value="SHK14903.1"/>
    <property type="molecule type" value="Genomic_DNA"/>
</dbReference>
<organism evidence="13 14">
    <name type="scientific">Rhodothermus profundi</name>
    <dbReference type="NCBI Taxonomy" id="633813"/>
    <lineage>
        <taxon>Bacteria</taxon>
        <taxon>Pseudomonadati</taxon>
        <taxon>Rhodothermota</taxon>
        <taxon>Rhodothermia</taxon>
        <taxon>Rhodothermales</taxon>
        <taxon>Rhodothermaceae</taxon>
        <taxon>Rhodothermus</taxon>
    </lineage>
</organism>
<name>A0A1M6Q430_9BACT</name>
<feature type="transmembrane region" description="Helical" evidence="12">
    <location>
        <begin position="294"/>
        <end position="314"/>
    </location>
</feature>
<dbReference type="Pfam" id="PF02628">
    <property type="entry name" value="COX15-CtaA"/>
    <property type="match status" value="1"/>
</dbReference>
<evidence type="ECO:0000256" key="6">
    <source>
        <dbReference type="ARBA" id="ARBA00023002"/>
    </source>
</evidence>
<comment type="pathway">
    <text evidence="11">Porphyrin-containing compound metabolism.</text>
</comment>
<gene>
    <name evidence="13" type="ORF">SAMN04488087_0452</name>
</gene>
<dbReference type="Proteomes" id="UP000185812">
    <property type="component" value="Unassembled WGS sequence"/>
</dbReference>
<evidence type="ECO:0000256" key="12">
    <source>
        <dbReference type="SAM" id="Phobius"/>
    </source>
</evidence>
<reference evidence="14" key="1">
    <citation type="submission" date="2016-11" db="EMBL/GenBank/DDBJ databases">
        <authorList>
            <person name="Varghese N."/>
            <person name="Submissions S."/>
        </authorList>
    </citation>
    <scope>NUCLEOTIDE SEQUENCE [LARGE SCALE GENOMIC DNA]</scope>
    <source>
        <strain evidence="14">DSM 22212</strain>
    </source>
</reference>
<keyword evidence="14" id="KW-1185">Reference proteome</keyword>
<accession>A0A1M6Q430</accession>
<keyword evidence="8" id="KW-0350">Heme biosynthesis</keyword>
<dbReference type="InterPro" id="IPR003780">
    <property type="entry name" value="COX15/CtaA_fam"/>
</dbReference>
<feature type="transmembrane region" description="Helical" evidence="12">
    <location>
        <begin position="252"/>
        <end position="274"/>
    </location>
</feature>
<comment type="subcellular location">
    <subcellularLocation>
        <location evidence="1">Membrane</location>
        <topology evidence="1">Multi-pass membrane protein</topology>
    </subcellularLocation>
</comment>
<dbReference type="RefSeq" id="WP_072714319.1">
    <property type="nucleotide sequence ID" value="NZ_FRAU01000001.1"/>
</dbReference>
<feature type="transmembrane region" description="Helical" evidence="12">
    <location>
        <begin position="219"/>
        <end position="240"/>
    </location>
</feature>
<feature type="transmembrane region" description="Helical" evidence="12">
    <location>
        <begin position="189"/>
        <end position="207"/>
    </location>
</feature>
<dbReference type="PANTHER" id="PTHR35457:SF1">
    <property type="entry name" value="HEME A SYNTHASE"/>
    <property type="match status" value="1"/>
</dbReference>
<dbReference type="InterPro" id="IPR050450">
    <property type="entry name" value="COX15/CtaA_HemeA_synthase"/>
</dbReference>
<keyword evidence="4" id="KW-0479">Metal-binding</keyword>
<evidence type="ECO:0000313" key="13">
    <source>
        <dbReference type="EMBL" id="SHK14903.1"/>
    </source>
</evidence>
<dbReference type="OrthoDB" id="1447144at2"/>
<keyword evidence="9 12" id="KW-0472">Membrane</keyword>
<evidence type="ECO:0000256" key="11">
    <source>
        <dbReference type="ARBA" id="ARBA00023444"/>
    </source>
</evidence>